<proteinExistence type="predicted"/>
<reference evidence="4" key="1">
    <citation type="journal article" date="2011" name="Genome Biol.">
        <title>Comparative genomics of the social amoebae Dictyostelium discoideum and Dictyostelium purpureum.</title>
        <authorList>
            <consortium name="US DOE Joint Genome Institute (JGI-PGF)"/>
            <person name="Sucgang R."/>
            <person name="Kuo A."/>
            <person name="Tian X."/>
            <person name="Salerno W."/>
            <person name="Parikh A."/>
            <person name="Feasley C.L."/>
            <person name="Dalin E."/>
            <person name="Tu H."/>
            <person name="Huang E."/>
            <person name="Barry K."/>
            <person name="Lindquist E."/>
            <person name="Shapiro H."/>
            <person name="Bruce D."/>
            <person name="Schmutz J."/>
            <person name="Salamov A."/>
            <person name="Fey P."/>
            <person name="Gaudet P."/>
            <person name="Anjard C."/>
            <person name="Babu M.M."/>
            <person name="Basu S."/>
            <person name="Bushmanova Y."/>
            <person name="van der Wel H."/>
            <person name="Katoh-Kurasawa M."/>
            <person name="Dinh C."/>
            <person name="Coutinho P.M."/>
            <person name="Saito T."/>
            <person name="Elias M."/>
            <person name="Schaap P."/>
            <person name="Kay R.R."/>
            <person name="Henrissat B."/>
            <person name="Eichinger L."/>
            <person name="Rivero F."/>
            <person name="Putnam N.H."/>
            <person name="West C.M."/>
            <person name="Loomis W.F."/>
            <person name="Chisholm R.L."/>
            <person name="Shaulsky G."/>
            <person name="Strassmann J.E."/>
            <person name="Queller D.C."/>
            <person name="Kuspa A."/>
            <person name="Grigoriev I.V."/>
        </authorList>
    </citation>
    <scope>NUCLEOTIDE SEQUENCE [LARGE SCALE GENOMIC DNA]</scope>
    <source>
        <strain evidence="4">QSDP1</strain>
    </source>
</reference>
<feature type="compositionally biased region" description="Low complexity" evidence="2">
    <location>
        <begin position="2125"/>
        <end position="2146"/>
    </location>
</feature>
<feature type="region of interest" description="Disordered" evidence="2">
    <location>
        <begin position="1705"/>
        <end position="1735"/>
    </location>
</feature>
<feature type="compositionally biased region" description="Low complexity" evidence="2">
    <location>
        <begin position="2162"/>
        <end position="2171"/>
    </location>
</feature>
<feature type="compositionally biased region" description="Acidic residues" evidence="2">
    <location>
        <begin position="559"/>
        <end position="571"/>
    </location>
</feature>
<dbReference type="Gene3D" id="1.25.40.10">
    <property type="entry name" value="Tetratricopeptide repeat domain"/>
    <property type="match status" value="2"/>
</dbReference>
<accession>F0ZPU8</accession>
<dbReference type="Proteomes" id="UP000001064">
    <property type="component" value="Unassembled WGS sequence"/>
</dbReference>
<feature type="region of interest" description="Disordered" evidence="2">
    <location>
        <begin position="2048"/>
        <end position="2171"/>
    </location>
</feature>
<sequence>MSDDEDWDADFEIDSTESQQQMTSSLQRKLTIGNLSKKKSKIDLMEGVNNNNNNNSSNNNSLSTNNDNRITNSKSSSFNKLNLQPALKTSTSSTSAATTTTSSTTNKANTATTSSITTPKRTGLTTSIQNFSEEDDDDDDWDSHLESPSKSVLQARKESVADEWDADFGDSSTSGMGSPIAPQMKILGIRADPTIKTEWDDDFVFNDSSESENKSILTPAINILSRAKSGVNIPSDKVSHTVTELLSFINFGTDIESNFQIPPSPVNNIPKLLTDLEFKKKVDNQLSFIELQELKGDNNKLEISKSYYELGLIYQQQQQNIFAFNQFSTANKIYQDYKEDFNTPIDENNDAYELELYYNLGISAKTMANIFNATEYLKKALEVSNKDKSIQSPIQLKILLELGLAYQTTETPVYSTKYFEQLLRLVLFSHCAQHNHNKECLNTENQKKIKEWRYIAIACFQMSKTLKQLNEYDLALGYIKRSIFSLSKCNTTTTNNNINNNNNNNNKQIILNIINQQLINSIKLQETESISLLNELKKLQQQQHQQQQEADNTTAIDFDSSDNSDEDEEDWDAELGLDEEEDRRPVLQLAGQSPAVANNNGKDRMSNHYKLLDTINNQNFEIVKYPKPSYLYSMVTPDGHPFLHEEALSQWLSRIIIKQLQGEDRALRVVPQRSSIEELRNDYAQDQVKNKKNPKVWAHAALEFCYTLHIFGHDDLCWDTIMEFFTDLRDCVAAASSSNYSRQGLGGTVLPPSMAPSEKQRRQELEDKESTFHYALQMLYLASKLWTIDEDASYKHMYQGLRNLSTTNAPHVDIIVAECYSHHLHNKNRANDNSDDEDISTDSSSSENEEPEFRVRPNEFSSMEEEKTNPLGQFIRVYQYCQSILNNPNSAINKNNNISSPSPSPIKSTPSKISVSASLSTSSLHNLSPSNSNQHIYRSVNSNKEFLETGVKNAVVRSLVAIHFHLNGISPLTTKRLTDEVYISDIDVQNGGIELLDANHRMKLLADIYPEIPPTFLKAKAAYALGLNAVDLNDLVLAEKFLFECLYIIDNCHKPAIGLPLVLSELAANASISYASVLLDNFKYQYAIISYDNALLNYNIRKKKEYGSLLRKVAALARENDDIPSAIYYYRQILNNYLEDDPQSKTNEIIYLCETISTLYWEKGNYKQAEEYLKVVYFILSKPSQSPSSSEVSISSSLNKVPDTPRFDNPIFFQFQLKMAQLYLESYHFEKGLSLLEFMKKHPLPHGKLNSLIFMLAKAYTKKEWFDECTSLLSQLDNDDSPHFPSSLNSSTSSNSSGSSFTNSSGANRNLKNSGPFRNGGSSGNKTERNLKYWELNCLNYYHSNKFSEALVCIECAIETCPTSSLNARGHYFYIRGKVLQKLVSFSNATLVTFPTTLRPTGDDWKEIVDSCTTTNYHCTGDLIQECVASYKRAYHYFKSISDDVRIQKTVSRIAETYLDRVFGPVALLHYPFDDVARLPHFPQSKLIQKDSEQEQQLSDLKKRKMKKDSLRSSTNSTDSASSNPATQTLKEFYISFELIENPAILAMDINIDTCNILLLFRSYMNMAELKFLQGDRDLAISYWNECRNLYYTLFFDGPSLIIKSAPLQFIKKIYSICKRMLRFLFAFDQELINKNLMLIDSYLNLEIDIQQAKQRPIHSSKPLGYESTPQIDKIYVPYAYKSLTIGRSFKKNRMEVSFSVNNKVGGSGGNGTPGSKGSAMAGSPNGKGKDDPLNLKVFNEKTRDEEKSVSTGDEVGEKIWGSFHSIKNEIRKYSIGKITQEELATRDKGIIKQILKVMQSYKNHISNSYLGGSNSSNSPAGSPQQQTQQQQTQQSFSNSPSSGGSSPLQHPFSSNNLASLFRAQTKNALDNSRNRTPSNAGPGTVRNNASKYEEISFNSSTSRINASLQRLVISLQIDNYFIHYVPSSGRKKFNRIGATEELTPLAPPSNILYLEIYLLSNANEKASFVVSPLITLEKILLFLCNRPYWASPGASPNDPHLDPSSTKKKSFFGSFSRANQNSFKSSPKFIEKTQNFHTEFISFLTTTIGPPTGNEDELSHHVSPTFTSTGTPPLTSSNPPDSPPQNRRGAIPNIPSDNCSDKSDSEKSDKSEREFNRSDTASNSSSVSTTSTTTHVVSHQHQSTHPHLPSPALLNPDIHGRSMSVGSSSGRKFYSSQQISLVSMAKRMIRSEDPAYSKAYISIDQLSYQICKVFSHREMRECSEQNPLQLYLFVNSGEERKSLSTFDSAQQQKTNDQAITFTPEILSSFNSLLSLVSTDKNPAEEAERKKIVSEIQHTTFSSLFEILPAEKEKLKSQLSSTQASQHTKKSSTSAMVKSALPFGLFSSSSTKLHSNDTVTTVNVSTSPLLFICSKSLQIFPWELILPEFTVRFKSLFDILKSNYISISSNEESENQCPATPLFISCCYSQMDKAQNTDAIKKDYSLKSTLYSLYTTPLKPAGNRIVHSNHPYHSALIKIGTKPSIIKKKYKYLEFFDLSTPINNHITKLIDEINNNNQFYPIVVFTYNDLVDLSQIPILLLKIKPISYVLFIPFAKQKEIMNRFFKLYDNHLKQTSKGTPTTTRKERYQFLVSAIQTIKEEFYTPIVFYNPTFFVNNDDN</sequence>
<feature type="compositionally biased region" description="Acidic residues" evidence="2">
    <location>
        <begin position="1"/>
        <end position="15"/>
    </location>
</feature>
<dbReference type="GeneID" id="10502471"/>
<organism evidence="3 4">
    <name type="scientific">Dictyostelium purpureum</name>
    <name type="common">Slime mold</name>
    <dbReference type="NCBI Taxonomy" id="5786"/>
    <lineage>
        <taxon>Eukaryota</taxon>
        <taxon>Amoebozoa</taxon>
        <taxon>Evosea</taxon>
        <taxon>Eumycetozoa</taxon>
        <taxon>Dictyostelia</taxon>
        <taxon>Dictyosteliales</taxon>
        <taxon>Dictyosteliaceae</taxon>
        <taxon>Dictyostelium</taxon>
    </lineage>
</organism>
<dbReference type="EMBL" id="GL871115">
    <property type="protein sequence ID" value="EGC34039.1"/>
    <property type="molecule type" value="Genomic_DNA"/>
</dbReference>
<dbReference type="OrthoDB" id="18070at2759"/>
<feature type="compositionally biased region" description="Low complexity" evidence="2">
    <location>
        <begin position="1284"/>
        <end position="1306"/>
    </location>
</feature>
<dbReference type="VEuPathDB" id="AmoebaDB:DICPUDRAFT_153830"/>
<feature type="compositionally biased region" description="Basic and acidic residues" evidence="2">
    <location>
        <begin position="2100"/>
        <end position="2118"/>
    </location>
</feature>
<evidence type="ECO:0000313" key="3">
    <source>
        <dbReference type="EMBL" id="EGC34039.1"/>
    </source>
</evidence>
<feature type="region of interest" description="Disordered" evidence="2">
    <location>
        <begin position="1499"/>
        <end position="1525"/>
    </location>
</feature>
<evidence type="ECO:0000313" key="4">
    <source>
        <dbReference type="Proteomes" id="UP000001064"/>
    </source>
</evidence>
<evidence type="ECO:0000256" key="2">
    <source>
        <dbReference type="SAM" id="MobiDB-lite"/>
    </source>
</evidence>
<dbReference type="RefSeq" id="XP_003289443.1">
    <property type="nucleotide sequence ID" value="XM_003289395.1"/>
</dbReference>
<dbReference type="InParanoid" id="F0ZPU8"/>
<dbReference type="PANTHER" id="PTHR20916">
    <property type="entry name" value="CYSTEINE AND GLYCINE-RICH PROTEIN 2 BINDING PROTEIN"/>
    <property type="match status" value="1"/>
</dbReference>
<dbReference type="GO" id="GO:0004402">
    <property type="term" value="F:histone acetyltransferase activity"/>
    <property type="evidence" value="ECO:0000318"/>
    <property type="project" value="GO_Central"/>
</dbReference>
<feature type="region of interest" description="Disordered" evidence="2">
    <location>
        <begin position="543"/>
        <end position="571"/>
    </location>
</feature>
<dbReference type="SMART" id="SM00028">
    <property type="entry name" value="TPR"/>
    <property type="match status" value="6"/>
</dbReference>
<feature type="compositionally biased region" description="Gly residues" evidence="2">
    <location>
        <begin position="1706"/>
        <end position="1715"/>
    </location>
</feature>
<dbReference type="PANTHER" id="PTHR20916:SF20">
    <property type="entry name" value="CLU DOMAIN-CONTAINING PROTEIN"/>
    <property type="match status" value="1"/>
</dbReference>
<dbReference type="KEGG" id="dpp:DICPUDRAFT_153830"/>
<dbReference type="PROSITE" id="PS50005">
    <property type="entry name" value="TPR"/>
    <property type="match status" value="1"/>
</dbReference>
<dbReference type="InterPro" id="IPR019734">
    <property type="entry name" value="TPR_rpt"/>
</dbReference>
<dbReference type="OMA" id="EWFDECT"/>
<feature type="region of interest" description="Disordered" evidence="2">
    <location>
        <begin position="744"/>
        <end position="766"/>
    </location>
</feature>
<feature type="compositionally biased region" description="Polar residues" evidence="2">
    <location>
        <begin position="119"/>
        <end position="131"/>
    </location>
</feature>
<feature type="repeat" description="TPR" evidence="1">
    <location>
        <begin position="354"/>
        <end position="387"/>
    </location>
</feature>
<dbReference type="STRING" id="5786.F0ZPU8"/>
<dbReference type="SUPFAM" id="SSF48452">
    <property type="entry name" value="TPR-like"/>
    <property type="match status" value="1"/>
</dbReference>
<feature type="region of interest" description="Disordered" evidence="2">
    <location>
        <begin position="1868"/>
        <end position="1888"/>
    </location>
</feature>
<feature type="compositionally biased region" description="Low complexity" evidence="2">
    <location>
        <begin position="49"/>
        <end position="118"/>
    </location>
</feature>
<protein>
    <submittedName>
        <fullName evidence="3">Uncharacterized protein</fullName>
    </submittedName>
</protein>
<feature type="region of interest" description="Disordered" evidence="2">
    <location>
        <begin position="826"/>
        <end position="866"/>
    </location>
</feature>
<feature type="region of interest" description="Disordered" evidence="2">
    <location>
        <begin position="892"/>
        <end position="913"/>
    </location>
</feature>
<dbReference type="FunCoup" id="F0ZPU8">
    <property type="interactions" value="1"/>
</dbReference>
<keyword evidence="4" id="KW-1185">Reference proteome</keyword>
<feature type="region of interest" description="Disordered" evidence="2">
    <location>
        <begin position="1284"/>
        <end position="1324"/>
    </location>
</feature>
<feature type="compositionally biased region" description="Acidic residues" evidence="2">
    <location>
        <begin position="132"/>
        <end position="141"/>
    </location>
</feature>
<evidence type="ECO:0000256" key="1">
    <source>
        <dbReference type="PROSITE-ProRule" id="PRU00339"/>
    </source>
</evidence>
<name>F0ZPU8_DICPU</name>
<gene>
    <name evidence="3" type="ORF">DICPUDRAFT_153830</name>
</gene>
<feature type="compositionally biased region" description="Polar residues" evidence="2">
    <location>
        <begin position="2063"/>
        <end position="2080"/>
    </location>
</feature>
<feature type="region of interest" description="Disordered" evidence="2">
    <location>
        <begin position="1809"/>
        <end position="1852"/>
    </location>
</feature>
<dbReference type="eggNOG" id="ENOG502S4BN">
    <property type="taxonomic scope" value="Eukaryota"/>
</dbReference>
<feature type="compositionally biased region" description="Low complexity" evidence="2">
    <location>
        <begin position="1512"/>
        <end position="1524"/>
    </location>
</feature>
<feature type="compositionally biased region" description="Low complexity" evidence="2">
    <location>
        <begin position="1809"/>
        <end position="1848"/>
    </location>
</feature>
<keyword evidence="1" id="KW-0802">TPR repeat</keyword>
<feature type="compositionally biased region" description="Polar residues" evidence="2">
    <location>
        <begin position="16"/>
        <end position="28"/>
    </location>
</feature>
<dbReference type="InterPro" id="IPR011990">
    <property type="entry name" value="TPR-like_helical_dom_sf"/>
</dbReference>
<feature type="region of interest" description="Disordered" evidence="2">
    <location>
        <begin position="1"/>
        <end position="158"/>
    </location>
</feature>